<organism evidence="3 4">
    <name type="scientific">Centaurea solstitialis</name>
    <name type="common">yellow star-thistle</name>
    <dbReference type="NCBI Taxonomy" id="347529"/>
    <lineage>
        <taxon>Eukaryota</taxon>
        <taxon>Viridiplantae</taxon>
        <taxon>Streptophyta</taxon>
        <taxon>Embryophyta</taxon>
        <taxon>Tracheophyta</taxon>
        <taxon>Spermatophyta</taxon>
        <taxon>Magnoliopsida</taxon>
        <taxon>eudicotyledons</taxon>
        <taxon>Gunneridae</taxon>
        <taxon>Pentapetalae</taxon>
        <taxon>asterids</taxon>
        <taxon>campanulids</taxon>
        <taxon>Asterales</taxon>
        <taxon>Asteraceae</taxon>
        <taxon>Carduoideae</taxon>
        <taxon>Cardueae</taxon>
        <taxon>Centaureinae</taxon>
        <taxon>Centaurea</taxon>
    </lineage>
</organism>
<keyword evidence="4" id="KW-1185">Reference proteome</keyword>
<dbReference type="SUPFAM" id="SSF52540">
    <property type="entry name" value="P-loop containing nucleoside triphosphate hydrolases"/>
    <property type="match status" value="1"/>
</dbReference>
<name>A0AA38SKA7_9ASTR</name>
<dbReference type="AlphaFoldDB" id="A0AA38SKA7"/>
<dbReference type="PANTHER" id="PTHR23070">
    <property type="entry name" value="BCS1 AAA-TYPE ATPASE"/>
    <property type="match status" value="1"/>
</dbReference>
<comment type="caution">
    <text evidence="3">The sequence shown here is derived from an EMBL/GenBank/DDBJ whole genome shotgun (WGS) entry which is preliminary data.</text>
</comment>
<keyword evidence="1" id="KW-0175">Coiled coil</keyword>
<dbReference type="Proteomes" id="UP001172457">
    <property type="component" value="Chromosome 8"/>
</dbReference>
<sequence>MTNYLEKLDPAPVRKGRMDMHIELSYCCFEAFKVLVNNYLDLESHELFATIGRFFEQTNVTPPDVAENLMPKSNEDNVESCLNKLIKSLEYAKEEARLKALEEENGERKMNVDQNSYTRISAFVGNG</sequence>
<dbReference type="InterPro" id="IPR027417">
    <property type="entry name" value="P-loop_NTPase"/>
</dbReference>
<gene>
    <name evidence="3" type="ORF">OSB04_030463</name>
</gene>
<evidence type="ECO:0000259" key="2">
    <source>
        <dbReference type="Pfam" id="PF25568"/>
    </source>
</evidence>
<dbReference type="InterPro" id="IPR050747">
    <property type="entry name" value="Mitochondrial_chaperone_BCS1"/>
</dbReference>
<accession>A0AA38SKA7</accession>
<dbReference type="EMBL" id="JARYMX010000008">
    <property type="protein sequence ID" value="KAJ9537730.1"/>
    <property type="molecule type" value="Genomic_DNA"/>
</dbReference>
<evidence type="ECO:0000313" key="4">
    <source>
        <dbReference type="Proteomes" id="UP001172457"/>
    </source>
</evidence>
<dbReference type="Pfam" id="PF25568">
    <property type="entry name" value="AAA_lid_At3g28540"/>
    <property type="match status" value="1"/>
</dbReference>
<feature type="coiled-coil region" evidence="1">
    <location>
        <begin position="84"/>
        <end position="111"/>
    </location>
</feature>
<evidence type="ECO:0000256" key="1">
    <source>
        <dbReference type="SAM" id="Coils"/>
    </source>
</evidence>
<proteinExistence type="predicted"/>
<reference evidence="3" key="1">
    <citation type="submission" date="2023-03" db="EMBL/GenBank/DDBJ databases">
        <title>Chromosome-scale reference genome and RAD-based genetic map of yellow starthistle (Centaurea solstitialis) reveal putative structural variation and QTLs associated with invader traits.</title>
        <authorList>
            <person name="Reatini B."/>
            <person name="Cang F.A."/>
            <person name="Jiang Q."/>
            <person name="Mckibben M.T.W."/>
            <person name="Barker M.S."/>
            <person name="Rieseberg L.H."/>
            <person name="Dlugosch K.M."/>
        </authorList>
    </citation>
    <scope>NUCLEOTIDE SEQUENCE</scope>
    <source>
        <strain evidence="3">CAN-66</strain>
        <tissue evidence="3">Leaf</tissue>
    </source>
</reference>
<dbReference type="InterPro" id="IPR058017">
    <property type="entry name" value="At3g28540-like_C"/>
</dbReference>
<feature type="domain" description="AAA+ ATPase At3g28540-like C-terminal" evidence="2">
    <location>
        <begin position="27"/>
        <end position="98"/>
    </location>
</feature>
<dbReference type="Gene3D" id="6.10.280.40">
    <property type="match status" value="1"/>
</dbReference>
<evidence type="ECO:0000313" key="3">
    <source>
        <dbReference type="EMBL" id="KAJ9537730.1"/>
    </source>
</evidence>
<protein>
    <recommendedName>
        <fullName evidence="2">AAA+ ATPase At3g28540-like C-terminal domain-containing protein</fullName>
    </recommendedName>
</protein>